<dbReference type="PANTHER" id="PTHR14136:SF17">
    <property type="entry name" value="BTB_POZ DOMAIN-CONTAINING PROTEIN KCTD9"/>
    <property type="match status" value="1"/>
</dbReference>
<evidence type="ECO:0000313" key="1">
    <source>
        <dbReference type="EMBL" id="NYH71411.1"/>
    </source>
</evidence>
<dbReference type="InterPro" id="IPR001646">
    <property type="entry name" value="5peptide_repeat"/>
</dbReference>
<keyword evidence="2" id="KW-1185">Reference proteome</keyword>
<dbReference type="SUPFAM" id="SSF141571">
    <property type="entry name" value="Pentapeptide repeat-like"/>
    <property type="match status" value="1"/>
</dbReference>
<proteinExistence type="predicted"/>
<accession>A0A7Y9XHD2</accession>
<sequence length="98" mass="10648">MKGVSLINAVLTGSRMRGSDLSESLLMYSDFTETDFSLASLKNSNVEGGDFRGAELSGADFSVSGLDQCKLHGALYDSKTIWPKNFNPDEHGLLKKKT</sequence>
<evidence type="ECO:0000313" key="2">
    <source>
        <dbReference type="Proteomes" id="UP000578688"/>
    </source>
</evidence>
<organism evidence="1 2">
    <name type="scientific">Phytopseudomonas flavescens</name>
    <dbReference type="NCBI Taxonomy" id="29435"/>
    <lineage>
        <taxon>Bacteria</taxon>
        <taxon>Pseudomonadati</taxon>
        <taxon>Pseudomonadota</taxon>
        <taxon>Gammaproteobacteria</taxon>
        <taxon>Pseudomonadales</taxon>
        <taxon>Pseudomonadaceae</taxon>
        <taxon>Phytopseudomonas</taxon>
    </lineage>
</organism>
<reference evidence="1 2" key="1">
    <citation type="submission" date="2020-07" db="EMBL/GenBank/DDBJ databases">
        <title>Genomic analyses of the natural microbiome of Caenorhabditis elegans.</title>
        <authorList>
            <person name="Samuel B."/>
        </authorList>
    </citation>
    <scope>NUCLEOTIDE SEQUENCE [LARGE SCALE GENOMIC DNA]</scope>
    <source>
        <strain evidence="1 2">BIGb0408</strain>
    </source>
</reference>
<dbReference type="Gene3D" id="2.160.20.80">
    <property type="entry name" value="E3 ubiquitin-protein ligase SopA"/>
    <property type="match status" value="1"/>
</dbReference>
<dbReference type="Proteomes" id="UP000578688">
    <property type="component" value="Unassembled WGS sequence"/>
</dbReference>
<dbReference type="PANTHER" id="PTHR14136">
    <property type="entry name" value="BTB_POZ DOMAIN-CONTAINING PROTEIN KCTD9"/>
    <property type="match status" value="1"/>
</dbReference>
<dbReference type="InterPro" id="IPR051082">
    <property type="entry name" value="Pentapeptide-BTB/POZ_domain"/>
</dbReference>
<dbReference type="Pfam" id="PF00805">
    <property type="entry name" value="Pentapeptide"/>
    <property type="match status" value="1"/>
</dbReference>
<comment type="caution">
    <text evidence="1">The sequence shown here is derived from an EMBL/GenBank/DDBJ whole genome shotgun (WGS) entry which is preliminary data.</text>
</comment>
<dbReference type="EMBL" id="JACBYV010000001">
    <property type="protein sequence ID" value="NYH71411.1"/>
    <property type="molecule type" value="Genomic_DNA"/>
</dbReference>
<name>A0A7Y9XHD2_9GAMM</name>
<dbReference type="AlphaFoldDB" id="A0A7Y9XHD2"/>
<gene>
    <name evidence="1" type="ORF">FHR27_000021</name>
</gene>
<protein>
    <submittedName>
        <fullName evidence="1">Uncharacterized protein YjbI with pentapeptide repeats</fullName>
    </submittedName>
</protein>